<gene>
    <name evidence="2" type="ORF">C8P64_1431</name>
</gene>
<comment type="caution">
    <text evidence="2">The sequence shown here is derived from an EMBL/GenBank/DDBJ whole genome shotgun (WGS) entry which is preliminary data.</text>
</comment>
<organism evidence="2 3">
    <name type="scientific">Christiangramia gaetbulicola</name>
    <dbReference type="NCBI Taxonomy" id="703340"/>
    <lineage>
        <taxon>Bacteria</taxon>
        <taxon>Pseudomonadati</taxon>
        <taxon>Bacteroidota</taxon>
        <taxon>Flavobacteriia</taxon>
        <taxon>Flavobacteriales</taxon>
        <taxon>Flavobacteriaceae</taxon>
        <taxon>Christiangramia</taxon>
    </lineage>
</organism>
<feature type="signal peptide" evidence="1">
    <location>
        <begin position="1"/>
        <end position="23"/>
    </location>
</feature>
<protein>
    <submittedName>
        <fullName evidence="2">Uncharacterized protein</fullName>
    </submittedName>
</protein>
<name>A0A2T6AGE6_9FLAO</name>
<evidence type="ECO:0000256" key="1">
    <source>
        <dbReference type="SAM" id="SignalP"/>
    </source>
</evidence>
<evidence type="ECO:0000313" key="3">
    <source>
        <dbReference type="Proteomes" id="UP000244174"/>
    </source>
</evidence>
<accession>A0A2T6AGE6</accession>
<evidence type="ECO:0000313" key="2">
    <source>
        <dbReference type="EMBL" id="PTX42908.1"/>
    </source>
</evidence>
<dbReference type="EMBL" id="QBKQ01000002">
    <property type="protein sequence ID" value="PTX42908.1"/>
    <property type="molecule type" value="Genomic_DNA"/>
</dbReference>
<dbReference type="Proteomes" id="UP000244174">
    <property type="component" value="Unassembled WGS sequence"/>
</dbReference>
<reference evidence="2 3" key="1">
    <citation type="submission" date="2018-04" db="EMBL/GenBank/DDBJ databases">
        <title>Genomic Encyclopedia of Archaeal and Bacterial Type Strains, Phase II (KMG-II): from individual species to whole genera.</title>
        <authorList>
            <person name="Goeker M."/>
        </authorList>
    </citation>
    <scope>NUCLEOTIDE SEQUENCE [LARGE SCALE GENOMIC DNA]</scope>
    <source>
        <strain evidence="2 3">DSM 23082</strain>
    </source>
</reference>
<proteinExistence type="predicted"/>
<sequence>MRTGYFYLLVSVLLLINSGCSSDDDNVIESQQFINANVNGVEFQSDEKVAPLGFKRILMPSGRINLYSKAFSANGYQMEIMIENYTGPGKYYIGDNFYNKSWLKFENAGRTESWSLEPGGALNMTTNYIEITSFQDNYIQGKIACREMMNKLDGVLGHMDGEFRLIYLE</sequence>
<keyword evidence="1" id="KW-0732">Signal</keyword>
<keyword evidence="3" id="KW-1185">Reference proteome</keyword>
<dbReference type="RefSeq" id="WP_108171383.1">
    <property type="nucleotide sequence ID" value="NZ_QBKQ01000002.1"/>
</dbReference>
<dbReference type="AlphaFoldDB" id="A0A2T6AGE6"/>
<feature type="chain" id="PRO_5015681374" evidence="1">
    <location>
        <begin position="24"/>
        <end position="169"/>
    </location>
</feature>
<dbReference type="OrthoDB" id="1439418at2"/>